<name>A0A7S1GVZ0_HEMAN</name>
<reference evidence="2" key="1">
    <citation type="submission" date="2021-01" db="EMBL/GenBank/DDBJ databases">
        <authorList>
            <person name="Corre E."/>
            <person name="Pelletier E."/>
            <person name="Niang G."/>
            <person name="Scheremetjew M."/>
            <person name="Finn R."/>
            <person name="Kale V."/>
            <person name="Holt S."/>
            <person name="Cochrane G."/>
            <person name="Meng A."/>
            <person name="Brown T."/>
            <person name="Cohen L."/>
        </authorList>
    </citation>
    <scope>NUCLEOTIDE SEQUENCE</scope>
    <source>
        <strain evidence="2">CCMP644</strain>
    </source>
</reference>
<evidence type="ECO:0000256" key="1">
    <source>
        <dbReference type="SAM" id="MobiDB-lite"/>
    </source>
</evidence>
<proteinExistence type="predicted"/>
<feature type="region of interest" description="Disordered" evidence="1">
    <location>
        <begin position="1"/>
        <end position="20"/>
    </location>
</feature>
<gene>
    <name evidence="2" type="ORF">HAND00432_LOCUS9551</name>
</gene>
<evidence type="ECO:0008006" key="3">
    <source>
        <dbReference type="Google" id="ProtNLM"/>
    </source>
</evidence>
<sequence length="186" mass="20063">MEVEFPPIPSLNKLSDGSASSQRMVRNANVDFVLKVAEALSGSGWGVWILCGDSSTREEVVKRSLPPNTQVALLRDGPPPSGPSDVLLVHPPADISQWDYSASLSASSPVVALNGQQHNGHSSFEMAYYLKPMTFNSRTCGYLIRSLPGAWTVYDSQGADMGVDVGFVQTASGFRPDLQAISRLFM</sequence>
<evidence type="ECO:0000313" key="2">
    <source>
        <dbReference type="EMBL" id="CAD8955013.1"/>
    </source>
</evidence>
<accession>A0A7S1GVZ0</accession>
<dbReference type="EMBL" id="HBFX01015806">
    <property type="protein sequence ID" value="CAD8955013.1"/>
    <property type="molecule type" value="Transcribed_RNA"/>
</dbReference>
<dbReference type="AlphaFoldDB" id="A0A7S1GVZ0"/>
<protein>
    <recommendedName>
        <fullName evidence="3">DUF1995 domain-containing protein</fullName>
    </recommendedName>
</protein>
<organism evidence="2">
    <name type="scientific">Hemiselmis andersenii</name>
    <name type="common">Cryptophyte alga</name>
    <dbReference type="NCBI Taxonomy" id="464988"/>
    <lineage>
        <taxon>Eukaryota</taxon>
        <taxon>Cryptophyceae</taxon>
        <taxon>Cryptomonadales</taxon>
        <taxon>Hemiselmidaceae</taxon>
        <taxon>Hemiselmis</taxon>
    </lineage>
</organism>